<keyword evidence="7" id="KW-1185">Reference proteome</keyword>
<sequence>MRKKGRKQRPLDRDDAPLQPQSQQEQADLLSAAQEPVEGVVAASAAAAPRRKQQTKASEDDFFARQQEANQDATDGETLLYTRGLRKVYDGRAVVNGVDIEVKRGEIVGLLGPNGAGKTTSFYMIVGLVQPNGGQVFFNGLDTTAEPMYKRARLGMGYLPQEESIFRKLTVRQNILAVMETQNFTARERETQCQQLMEKFGIDHVADNLALTLSGGEKRRLTIARSLVTEPKLIMLDEPFSGVDPLAVEDIQKIILMLKSVGLAILITDHNVRETLGIVDRAYLIHEGRVLLHGTREYIVNHPLARERYLGENFSM</sequence>
<dbReference type="InterPro" id="IPR003439">
    <property type="entry name" value="ABC_transporter-like_ATP-bd"/>
</dbReference>
<dbReference type="PROSITE" id="PS50893">
    <property type="entry name" value="ABC_TRANSPORTER_2"/>
    <property type="match status" value="1"/>
</dbReference>
<dbReference type="InterPro" id="IPR030921">
    <property type="entry name" value="LPS_export_LptB"/>
</dbReference>
<dbReference type="PROSITE" id="PS00211">
    <property type="entry name" value="ABC_TRANSPORTER_1"/>
    <property type="match status" value="1"/>
</dbReference>
<dbReference type="AlphaFoldDB" id="A0A366HQ25"/>
<dbReference type="GO" id="GO:0016887">
    <property type="term" value="F:ATP hydrolysis activity"/>
    <property type="evidence" value="ECO:0007669"/>
    <property type="project" value="InterPro"/>
</dbReference>
<evidence type="ECO:0000313" key="6">
    <source>
        <dbReference type="EMBL" id="RBP44570.1"/>
    </source>
</evidence>
<gene>
    <name evidence="6" type="ORF">DES53_104391</name>
</gene>
<feature type="region of interest" description="Disordered" evidence="4">
    <location>
        <begin position="1"/>
        <end position="34"/>
    </location>
</feature>
<organism evidence="6 7">
    <name type="scientific">Roseimicrobium gellanilyticum</name>
    <dbReference type="NCBI Taxonomy" id="748857"/>
    <lineage>
        <taxon>Bacteria</taxon>
        <taxon>Pseudomonadati</taxon>
        <taxon>Verrucomicrobiota</taxon>
        <taxon>Verrucomicrobiia</taxon>
        <taxon>Verrucomicrobiales</taxon>
        <taxon>Verrucomicrobiaceae</taxon>
        <taxon>Roseimicrobium</taxon>
    </lineage>
</organism>
<dbReference type="NCBIfam" id="TIGR04406">
    <property type="entry name" value="LPS_export_lptB"/>
    <property type="match status" value="1"/>
</dbReference>
<dbReference type="PANTHER" id="PTHR45772">
    <property type="entry name" value="CONSERVED COMPONENT OF ABC TRANSPORTER FOR NATURAL AMINO ACIDS-RELATED"/>
    <property type="match status" value="1"/>
</dbReference>
<keyword evidence="3 6" id="KW-0067">ATP-binding</keyword>
<evidence type="ECO:0000259" key="5">
    <source>
        <dbReference type="PROSITE" id="PS50893"/>
    </source>
</evidence>
<dbReference type="GO" id="GO:0055085">
    <property type="term" value="P:transmembrane transport"/>
    <property type="evidence" value="ECO:0007669"/>
    <property type="project" value="InterPro"/>
</dbReference>
<dbReference type="InterPro" id="IPR017871">
    <property type="entry name" value="ABC_transporter-like_CS"/>
</dbReference>
<accession>A0A366HQ25</accession>
<dbReference type="GO" id="GO:0043190">
    <property type="term" value="C:ATP-binding cassette (ABC) transporter complex"/>
    <property type="evidence" value="ECO:0007669"/>
    <property type="project" value="InterPro"/>
</dbReference>
<dbReference type="EMBL" id="QNRR01000004">
    <property type="protein sequence ID" value="RBP44570.1"/>
    <property type="molecule type" value="Genomic_DNA"/>
</dbReference>
<name>A0A366HQ25_9BACT</name>
<dbReference type="InterPro" id="IPR027417">
    <property type="entry name" value="P-loop_NTPase"/>
</dbReference>
<keyword evidence="2" id="KW-0547">Nucleotide-binding</keyword>
<evidence type="ECO:0000256" key="4">
    <source>
        <dbReference type="SAM" id="MobiDB-lite"/>
    </source>
</evidence>
<reference evidence="6 7" key="1">
    <citation type="submission" date="2018-06" db="EMBL/GenBank/DDBJ databases">
        <title>Genomic Encyclopedia of Type Strains, Phase IV (KMG-IV): sequencing the most valuable type-strain genomes for metagenomic binning, comparative biology and taxonomic classification.</title>
        <authorList>
            <person name="Goeker M."/>
        </authorList>
    </citation>
    <scope>NUCLEOTIDE SEQUENCE [LARGE SCALE GENOMIC DNA]</scope>
    <source>
        <strain evidence="6 7">DSM 25532</strain>
    </source>
</reference>
<keyword evidence="1" id="KW-0813">Transport</keyword>
<protein>
    <submittedName>
        <fullName evidence="6">Lipopolysaccharide export system ATP-binding protein</fullName>
    </submittedName>
</protein>
<evidence type="ECO:0000256" key="1">
    <source>
        <dbReference type="ARBA" id="ARBA00022448"/>
    </source>
</evidence>
<dbReference type="SUPFAM" id="SSF52540">
    <property type="entry name" value="P-loop containing nucleoside triphosphate hydrolases"/>
    <property type="match status" value="1"/>
</dbReference>
<dbReference type="PANTHER" id="PTHR45772:SF10">
    <property type="entry name" value="LIPOPOLYSACCHARIDE EXPORT SYSTEM ATP-BINDING PROTEIN LPTB"/>
    <property type="match status" value="1"/>
</dbReference>
<evidence type="ECO:0000256" key="3">
    <source>
        <dbReference type="ARBA" id="ARBA00022840"/>
    </source>
</evidence>
<evidence type="ECO:0000256" key="2">
    <source>
        <dbReference type="ARBA" id="ARBA00022741"/>
    </source>
</evidence>
<dbReference type="SMART" id="SM00382">
    <property type="entry name" value="AAA"/>
    <property type="match status" value="1"/>
</dbReference>
<comment type="caution">
    <text evidence="6">The sequence shown here is derived from an EMBL/GenBank/DDBJ whole genome shotgun (WGS) entry which is preliminary data.</text>
</comment>
<dbReference type="CDD" id="cd03218">
    <property type="entry name" value="ABC_YhbG"/>
    <property type="match status" value="1"/>
</dbReference>
<dbReference type="InterPro" id="IPR003593">
    <property type="entry name" value="AAA+_ATPase"/>
</dbReference>
<dbReference type="Gene3D" id="3.40.50.300">
    <property type="entry name" value="P-loop containing nucleotide triphosphate hydrolases"/>
    <property type="match status" value="1"/>
</dbReference>
<dbReference type="Proteomes" id="UP000253426">
    <property type="component" value="Unassembled WGS sequence"/>
</dbReference>
<proteinExistence type="predicted"/>
<dbReference type="GO" id="GO:0005524">
    <property type="term" value="F:ATP binding"/>
    <property type="evidence" value="ECO:0007669"/>
    <property type="project" value="UniProtKB-KW"/>
</dbReference>
<dbReference type="Pfam" id="PF00005">
    <property type="entry name" value="ABC_tran"/>
    <property type="match status" value="1"/>
</dbReference>
<dbReference type="InterPro" id="IPR051120">
    <property type="entry name" value="ABC_AA/LPS_Transport"/>
</dbReference>
<feature type="domain" description="ABC transporter" evidence="5">
    <location>
        <begin position="80"/>
        <end position="312"/>
    </location>
</feature>
<evidence type="ECO:0000313" key="7">
    <source>
        <dbReference type="Proteomes" id="UP000253426"/>
    </source>
</evidence>